<evidence type="ECO:0000313" key="2">
    <source>
        <dbReference type="EMBL" id="EOB01628.1"/>
    </source>
</evidence>
<dbReference type="EMBL" id="KB743068">
    <property type="protein sequence ID" value="EOB01628.1"/>
    <property type="molecule type" value="Genomic_DNA"/>
</dbReference>
<name>R0LMF9_ANAPL</name>
<proteinExistence type="predicted"/>
<gene>
    <name evidence="2" type="ORF">Anapl_15707</name>
</gene>
<feature type="region of interest" description="Disordered" evidence="1">
    <location>
        <begin position="71"/>
        <end position="128"/>
    </location>
</feature>
<sequence length="128" mass="13864">MRHERDAGCTHVPAAAPEPCLLPDVENKSAVTSLMLNITQLHDFQPSCCLQTALITGMEQVEDTELFPAQKSRGLASCESSLPTAMPRAARRRQHSPHMSSPAPGGAHIPASRNRKQLEPHRAVPAGR</sequence>
<evidence type="ECO:0000313" key="3">
    <source>
        <dbReference type="Proteomes" id="UP000296049"/>
    </source>
</evidence>
<dbReference type="AlphaFoldDB" id="R0LMF9"/>
<protein>
    <submittedName>
        <fullName evidence="2">Uncharacterized protein</fullName>
    </submittedName>
</protein>
<organism evidence="2 3">
    <name type="scientific">Anas platyrhynchos</name>
    <name type="common">Mallard</name>
    <name type="synonym">Anas boschas</name>
    <dbReference type="NCBI Taxonomy" id="8839"/>
    <lineage>
        <taxon>Eukaryota</taxon>
        <taxon>Metazoa</taxon>
        <taxon>Chordata</taxon>
        <taxon>Craniata</taxon>
        <taxon>Vertebrata</taxon>
        <taxon>Euteleostomi</taxon>
        <taxon>Archelosauria</taxon>
        <taxon>Archosauria</taxon>
        <taxon>Dinosauria</taxon>
        <taxon>Saurischia</taxon>
        <taxon>Theropoda</taxon>
        <taxon>Coelurosauria</taxon>
        <taxon>Aves</taxon>
        <taxon>Neognathae</taxon>
        <taxon>Galloanserae</taxon>
        <taxon>Anseriformes</taxon>
        <taxon>Anatidae</taxon>
        <taxon>Anatinae</taxon>
        <taxon>Anas</taxon>
    </lineage>
</organism>
<reference evidence="3" key="1">
    <citation type="journal article" date="2013" name="Nat. Genet.">
        <title>The duck genome and transcriptome provide insight into an avian influenza virus reservoir species.</title>
        <authorList>
            <person name="Huang Y."/>
            <person name="Li Y."/>
            <person name="Burt D.W."/>
            <person name="Chen H."/>
            <person name="Zhang Y."/>
            <person name="Qian W."/>
            <person name="Kim H."/>
            <person name="Gan S."/>
            <person name="Zhao Y."/>
            <person name="Li J."/>
            <person name="Yi K."/>
            <person name="Feng H."/>
            <person name="Zhu P."/>
            <person name="Li B."/>
            <person name="Liu Q."/>
            <person name="Fairley S."/>
            <person name="Magor K.E."/>
            <person name="Du Z."/>
            <person name="Hu X."/>
            <person name="Goodman L."/>
            <person name="Tafer H."/>
            <person name="Vignal A."/>
            <person name="Lee T."/>
            <person name="Kim K.W."/>
            <person name="Sheng Z."/>
            <person name="An Y."/>
            <person name="Searle S."/>
            <person name="Herrero J."/>
            <person name="Groenen M.A."/>
            <person name="Crooijmans R.P."/>
            <person name="Faraut T."/>
            <person name="Cai Q."/>
            <person name="Webster R.G."/>
            <person name="Aldridge J.R."/>
            <person name="Warren W.C."/>
            <person name="Bartschat S."/>
            <person name="Kehr S."/>
            <person name="Marz M."/>
            <person name="Stadler P.F."/>
            <person name="Smith J."/>
            <person name="Kraus R.H."/>
            <person name="Zhao Y."/>
            <person name="Ren L."/>
            <person name="Fei J."/>
            <person name="Morisson M."/>
            <person name="Kaiser P."/>
            <person name="Griffin D.K."/>
            <person name="Rao M."/>
            <person name="Pitel F."/>
            <person name="Wang J."/>
            <person name="Li N."/>
        </authorList>
    </citation>
    <scope>NUCLEOTIDE SEQUENCE [LARGE SCALE GENOMIC DNA]</scope>
</reference>
<dbReference type="Proteomes" id="UP000296049">
    <property type="component" value="Unassembled WGS sequence"/>
</dbReference>
<accession>R0LMF9</accession>
<evidence type="ECO:0000256" key="1">
    <source>
        <dbReference type="SAM" id="MobiDB-lite"/>
    </source>
</evidence>
<keyword evidence="3" id="KW-1185">Reference proteome</keyword>